<keyword evidence="2" id="KW-0547">Nucleotide-binding</keyword>
<evidence type="ECO:0000256" key="3">
    <source>
        <dbReference type="ARBA" id="ARBA00022840"/>
    </source>
</evidence>
<dbReference type="CDD" id="cd03214">
    <property type="entry name" value="ABC_Iron-Siderophores_B12_Hemin"/>
    <property type="match status" value="1"/>
</dbReference>
<dbReference type="GO" id="GO:0016887">
    <property type="term" value="F:ATP hydrolysis activity"/>
    <property type="evidence" value="ECO:0007669"/>
    <property type="project" value="InterPro"/>
</dbReference>
<dbReference type="eggNOG" id="COG1120">
    <property type="taxonomic scope" value="Bacteria"/>
</dbReference>
<keyword evidence="1" id="KW-0813">Transport</keyword>
<dbReference type="KEGG" id="bne:DA69_05040"/>
<dbReference type="SUPFAM" id="SSF52540">
    <property type="entry name" value="P-loop containing nucleoside triphosphate hydrolases"/>
    <property type="match status" value="1"/>
</dbReference>
<reference evidence="7 8" key="1">
    <citation type="journal article" date="2014" name="Genome Announc.">
        <title>Genome Sequence of a Promising Hydrogen-Producing Facultative Anaerobic Bacterium, Brevundimonas naejangsanensis Strain B1.</title>
        <authorList>
            <person name="Su H."/>
            <person name="Zhang T."/>
            <person name="Bao M."/>
            <person name="Jiang Y."/>
            <person name="Wang Y."/>
            <person name="Tan T."/>
        </authorList>
    </citation>
    <scope>NUCLEOTIDE SEQUENCE [LARGE SCALE GENOMIC DNA]</scope>
    <source>
        <strain evidence="7 8">B1</strain>
    </source>
</reference>
<evidence type="ECO:0000256" key="2">
    <source>
        <dbReference type="ARBA" id="ARBA00022741"/>
    </source>
</evidence>
<dbReference type="InterPro" id="IPR003593">
    <property type="entry name" value="AAA+_ATPase"/>
</dbReference>
<evidence type="ECO:0000256" key="4">
    <source>
        <dbReference type="ARBA" id="ARBA00022967"/>
    </source>
</evidence>
<dbReference type="AlphaFoldDB" id="A0A172Y9H6"/>
<dbReference type="RefSeq" id="WP_025977155.1">
    <property type="nucleotide sequence ID" value="NZ_CP015614.1"/>
</dbReference>
<feature type="domain" description="ABC transporter" evidence="6">
    <location>
        <begin position="5"/>
        <end position="234"/>
    </location>
</feature>
<dbReference type="Proteomes" id="UP000077603">
    <property type="component" value="Chromosome"/>
</dbReference>
<dbReference type="Gene3D" id="3.40.50.300">
    <property type="entry name" value="P-loop containing nucleotide triphosphate hydrolases"/>
    <property type="match status" value="1"/>
</dbReference>
<evidence type="ECO:0000313" key="7">
    <source>
        <dbReference type="EMBL" id="ANF55877.1"/>
    </source>
</evidence>
<organism evidence="7 8">
    <name type="scientific">Brevundimonas naejangsanensis</name>
    <dbReference type="NCBI Taxonomy" id="588932"/>
    <lineage>
        <taxon>Bacteria</taxon>
        <taxon>Pseudomonadati</taxon>
        <taxon>Pseudomonadota</taxon>
        <taxon>Alphaproteobacteria</taxon>
        <taxon>Caulobacterales</taxon>
        <taxon>Caulobacteraceae</taxon>
        <taxon>Brevundimonas</taxon>
    </lineage>
</organism>
<sequence>MSGLLELENAHARLGGVEVLKGASFVVRPGEVVALCGPNGAGKSTAVRAALGLAPLTEGTARLGDHEARRLSERQRGERAAYLPQDRSIAWNLPAVEVAALGAPFLTGGAALERARAALDEVGVGHLADRGVADMSGGERARVLLARALTVPAPLLVADEPIAGLDPDAQLLVLERLRARADAGRGVLVSLHDLSLAARFADRVVVLDQGRTAAEGAPTEALSPSILKTVFNLDAVWLEASEGPWLAARRASHHG</sequence>
<dbReference type="STRING" id="588932.DA69_05040"/>
<evidence type="ECO:0000256" key="1">
    <source>
        <dbReference type="ARBA" id="ARBA00022448"/>
    </source>
</evidence>
<evidence type="ECO:0000256" key="5">
    <source>
        <dbReference type="ARBA" id="ARBA00037066"/>
    </source>
</evidence>
<dbReference type="InterPro" id="IPR003439">
    <property type="entry name" value="ABC_transporter-like_ATP-bd"/>
</dbReference>
<dbReference type="Pfam" id="PF00005">
    <property type="entry name" value="ABC_tran"/>
    <property type="match status" value="1"/>
</dbReference>
<dbReference type="PROSITE" id="PS50893">
    <property type="entry name" value="ABC_TRANSPORTER_2"/>
    <property type="match status" value="1"/>
</dbReference>
<dbReference type="GO" id="GO:0005524">
    <property type="term" value="F:ATP binding"/>
    <property type="evidence" value="ECO:0007669"/>
    <property type="project" value="UniProtKB-KW"/>
</dbReference>
<keyword evidence="8" id="KW-1185">Reference proteome</keyword>
<evidence type="ECO:0000313" key="8">
    <source>
        <dbReference type="Proteomes" id="UP000077603"/>
    </source>
</evidence>
<dbReference type="PROSITE" id="PS00211">
    <property type="entry name" value="ABC_TRANSPORTER_1"/>
    <property type="match status" value="1"/>
</dbReference>
<dbReference type="InterPro" id="IPR027417">
    <property type="entry name" value="P-loop_NTPase"/>
</dbReference>
<protein>
    <submittedName>
        <fullName evidence="7">Iron ABC transporter ATP-binding protein</fullName>
    </submittedName>
</protein>
<dbReference type="EMBL" id="CP015614">
    <property type="protein sequence ID" value="ANF55877.1"/>
    <property type="molecule type" value="Genomic_DNA"/>
</dbReference>
<dbReference type="InterPro" id="IPR017871">
    <property type="entry name" value="ABC_transporter-like_CS"/>
</dbReference>
<proteinExistence type="predicted"/>
<keyword evidence="3 7" id="KW-0067">ATP-binding</keyword>
<dbReference type="SMART" id="SM00382">
    <property type="entry name" value="AAA"/>
    <property type="match status" value="1"/>
</dbReference>
<gene>
    <name evidence="7" type="ORF">DA69_05040</name>
</gene>
<comment type="function">
    <text evidence="5">Part of the ABC transporter complex HmuTUV involved in hemin import. Responsible for energy coupling to the transport system.</text>
</comment>
<dbReference type="PANTHER" id="PTHR42794">
    <property type="entry name" value="HEMIN IMPORT ATP-BINDING PROTEIN HMUV"/>
    <property type="match status" value="1"/>
</dbReference>
<accession>A0A172Y9H6</accession>
<name>A0A172Y9H6_9CAUL</name>
<keyword evidence="4" id="KW-1278">Translocase</keyword>
<dbReference type="PANTHER" id="PTHR42794:SF1">
    <property type="entry name" value="HEMIN IMPORT ATP-BINDING PROTEIN HMUV"/>
    <property type="match status" value="1"/>
</dbReference>
<evidence type="ECO:0000259" key="6">
    <source>
        <dbReference type="PROSITE" id="PS50893"/>
    </source>
</evidence>